<feature type="domain" description="7,8-dihydro-6-hydroxymethylpterin-pyrophosphokinase" evidence="9">
    <location>
        <begin position="128"/>
        <end position="139"/>
    </location>
</feature>
<dbReference type="Gene3D" id="3.30.70.560">
    <property type="entry name" value="7,8-Dihydro-6-hydroxymethylpterin-pyrophosphokinase HPPK"/>
    <property type="match status" value="1"/>
</dbReference>
<dbReference type="UniPathway" id="UPA00077">
    <property type="reaction ID" value="UER00155"/>
</dbReference>
<dbReference type="EMBL" id="BIFT01000001">
    <property type="protein sequence ID" value="GCE24602.1"/>
    <property type="molecule type" value="Genomic_DNA"/>
</dbReference>
<comment type="caution">
    <text evidence="10">The sequence shown here is derived from an EMBL/GenBank/DDBJ whole genome shotgun (WGS) entry which is preliminary data.</text>
</comment>
<dbReference type="AlphaFoldDB" id="A0A402AZR5"/>
<dbReference type="CDD" id="cd00483">
    <property type="entry name" value="HPPK"/>
    <property type="match status" value="1"/>
</dbReference>
<organism evidence="10 11">
    <name type="scientific">Dictyobacter alpinus</name>
    <dbReference type="NCBI Taxonomy" id="2014873"/>
    <lineage>
        <taxon>Bacteria</taxon>
        <taxon>Bacillati</taxon>
        <taxon>Chloroflexota</taxon>
        <taxon>Ktedonobacteria</taxon>
        <taxon>Ktedonobacterales</taxon>
        <taxon>Dictyobacteraceae</taxon>
        <taxon>Dictyobacter</taxon>
    </lineage>
</organism>
<evidence type="ECO:0000313" key="11">
    <source>
        <dbReference type="Proteomes" id="UP000287171"/>
    </source>
</evidence>
<dbReference type="EC" id="2.7.6.3" evidence="3"/>
<sequence>MLNYNAAAALFVFSTDRKNILKKENFYDQDISATQKEAFMVTQHTVYLALGSNLGDRQTLLRAAIQELQQIVDIQRISSIYETEPVGYLNQPRFFNLVCYGKTTCTPQELLKRAKAIEQQLGRQPSVRNGPRPVDIDILLYDTRILTDNTLIIPHPRMHERAFVLVPLTEIAPDVVDPRSSSTAQELLQSVSLDGITRTNVQL</sequence>
<keyword evidence="6" id="KW-0418">Kinase</keyword>
<dbReference type="PANTHER" id="PTHR43071">
    <property type="entry name" value="2-AMINO-4-HYDROXY-6-HYDROXYMETHYLDIHYDROPTERIDINE PYROPHOSPHOKINASE"/>
    <property type="match status" value="1"/>
</dbReference>
<name>A0A402AZR5_9CHLR</name>
<dbReference type="GO" id="GO:0046656">
    <property type="term" value="P:folic acid biosynthetic process"/>
    <property type="evidence" value="ECO:0007669"/>
    <property type="project" value="UniProtKB-KW"/>
</dbReference>
<comment type="pathway">
    <text evidence="2">Cofactor biosynthesis; tetrahydrofolate biosynthesis; 2-amino-4-hydroxy-6-hydroxymethyl-7,8-dihydropteridine diphosphate from 7,8-dihydroneopterin triphosphate: step 4/4.</text>
</comment>
<gene>
    <name evidence="10" type="ORF">KDA_00860</name>
</gene>
<dbReference type="Pfam" id="PF01288">
    <property type="entry name" value="HPPK"/>
    <property type="match status" value="1"/>
</dbReference>
<evidence type="ECO:0000256" key="3">
    <source>
        <dbReference type="ARBA" id="ARBA00013253"/>
    </source>
</evidence>
<dbReference type="PROSITE" id="PS00794">
    <property type="entry name" value="HPPK"/>
    <property type="match status" value="1"/>
</dbReference>
<evidence type="ECO:0000259" key="9">
    <source>
        <dbReference type="PROSITE" id="PS00794"/>
    </source>
</evidence>
<dbReference type="InterPro" id="IPR000550">
    <property type="entry name" value="Hppk"/>
</dbReference>
<keyword evidence="7" id="KW-0067">ATP-binding</keyword>
<dbReference type="SUPFAM" id="SSF55083">
    <property type="entry name" value="6-hydroxymethyl-7,8-dihydropterin pyrophosphokinase, HPPK"/>
    <property type="match status" value="1"/>
</dbReference>
<evidence type="ECO:0000256" key="2">
    <source>
        <dbReference type="ARBA" id="ARBA00005051"/>
    </source>
</evidence>
<evidence type="ECO:0000256" key="7">
    <source>
        <dbReference type="ARBA" id="ARBA00022840"/>
    </source>
</evidence>
<keyword evidence="8" id="KW-0289">Folate biosynthesis</keyword>
<proteinExistence type="predicted"/>
<comment type="catalytic activity">
    <reaction evidence="1">
        <text>6-hydroxymethyl-7,8-dihydropterin + ATP = (7,8-dihydropterin-6-yl)methyl diphosphate + AMP + H(+)</text>
        <dbReference type="Rhea" id="RHEA:11412"/>
        <dbReference type="ChEBI" id="CHEBI:15378"/>
        <dbReference type="ChEBI" id="CHEBI:30616"/>
        <dbReference type="ChEBI" id="CHEBI:44841"/>
        <dbReference type="ChEBI" id="CHEBI:72950"/>
        <dbReference type="ChEBI" id="CHEBI:456215"/>
        <dbReference type="EC" id="2.7.6.3"/>
    </reaction>
</comment>
<dbReference type="GO" id="GO:0016301">
    <property type="term" value="F:kinase activity"/>
    <property type="evidence" value="ECO:0007669"/>
    <property type="project" value="UniProtKB-KW"/>
</dbReference>
<dbReference type="GO" id="GO:0003848">
    <property type="term" value="F:2-amino-4-hydroxy-6-hydroxymethyldihydropteridine diphosphokinase activity"/>
    <property type="evidence" value="ECO:0007669"/>
    <property type="project" value="UniProtKB-EC"/>
</dbReference>
<keyword evidence="11" id="KW-1185">Reference proteome</keyword>
<dbReference type="GO" id="GO:0046654">
    <property type="term" value="P:tetrahydrofolate biosynthetic process"/>
    <property type="evidence" value="ECO:0007669"/>
    <property type="project" value="UniProtKB-UniPathway"/>
</dbReference>
<evidence type="ECO:0000256" key="8">
    <source>
        <dbReference type="ARBA" id="ARBA00022909"/>
    </source>
</evidence>
<evidence type="ECO:0000256" key="1">
    <source>
        <dbReference type="ARBA" id="ARBA00000198"/>
    </source>
</evidence>
<accession>A0A402AZR5</accession>
<dbReference type="GO" id="GO:0005524">
    <property type="term" value="F:ATP binding"/>
    <property type="evidence" value="ECO:0007669"/>
    <property type="project" value="UniProtKB-KW"/>
</dbReference>
<evidence type="ECO:0000313" key="10">
    <source>
        <dbReference type="EMBL" id="GCE24602.1"/>
    </source>
</evidence>
<keyword evidence="4" id="KW-0808">Transferase</keyword>
<reference evidence="11" key="1">
    <citation type="submission" date="2018-12" db="EMBL/GenBank/DDBJ databases">
        <title>Tengunoibacter tsumagoiensis gen. nov., sp. nov., Dictyobacter kobayashii sp. nov., D. alpinus sp. nov., and D. joshuensis sp. nov. and description of Dictyobacteraceae fam. nov. within the order Ktedonobacterales isolated from Tengu-no-mugimeshi.</title>
        <authorList>
            <person name="Wang C.M."/>
            <person name="Zheng Y."/>
            <person name="Sakai Y."/>
            <person name="Toyoda A."/>
            <person name="Minakuchi Y."/>
            <person name="Abe K."/>
            <person name="Yokota A."/>
            <person name="Yabe S."/>
        </authorList>
    </citation>
    <scope>NUCLEOTIDE SEQUENCE [LARGE SCALE GENOMIC DNA]</scope>
    <source>
        <strain evidence="11">Uno16</strain>
    </source>
</reference>
<dbReference type="Proteomes" id="UP000287171">
    <property type="component" value="Unassembled WGS sequence"/>
</dbReference>
<dbReference type="PANTHER" id="PTHR43071:SF1">
    <property type="entry name" value="2-AMINO-4-HYDROXY-6-HYDROXYMETHYLDIHYDROPTERIDINE PYROPHOSPHOKINASE"/>
    <property type="match status" value="1"/>
</dbReference>
<evidence type="ECO:0000256" key="4">
    <source>
        <dbReference type="ARBA" id="ARBA00022679"/>
    </source>
</evidence>
<evidence type="ECO:0000256" key="6">
    <source>
        <dbReference type="ARBA" id="ARBA00022777"/>
    </source>
</evidence>
<dbReference type="InterPro" id="IPR035907">
    <property type="entry name" value="Hppk_sf"/>
</dbReference>
<keyword evidence="5" id="KW-0547">Nucleotide-binding</keyword>
<evidence type="ECO:0000256" key="5">
    <source>
        <dbReference type="ARBA" id="ARBA00022741"/>
    </source>
</evidence>
<dbReference type="NCBIfam" id="TIGR01498">
    <property type="entry name" value="folK"/>
    <property type="match status" value="1"/>
</dbReference>
<protein>
    <recommendedName>
        <fullName evidence="3">2-amino-4-hydroxy-6-hydroxymethyldihydropteridine diphosphokinase</fullName>
        <ecNumber evidence="3">2.7.6.3</ecNumber>
    </recommendedName>
</protein>